<dbReference type="AlphaFoldDB" id="A0A246JG80"/>
<dbReference type="InterPro" id="IPR024079">
    <property type="entry name" value="MetalloPept_cat_dom_sf"/>
</dbReference>
<dbReference type="OrthoDB" id="9786424at2"/>
<dbReference type="GO" id="GO:0008237">
    <property type="term" value="F:metallopeptidase activity"/>
    <property type="evidence" value="ECO:0007669"/>
    <property type="project" value="InterPro"/>
</dbReference>
<evidence type="ECO:0000313" key="1">
    <source>
        <dbReference type="EMBL" id="OWQ91560.1"/>
    </source>
</evidence>
<protein>
    <recommendedName>
        <fullName evidence="3">Zinc-dependent peptidase</fullName>
    </recommendedName>
</protein>
<dbReference type="Gene3D" id="1.10.472.150">
    <property type="entry name" value="Glucose-regulated metallo-peptidase M90, N-terminal domain"/>
    <property type="match status" value="1"/>
</dbReference>
<accession>A0A246JG80</accession>
<sequence length="263" mass="29615">MISGLLQRWRERRERKLLDQYAIPDPLWQLTLAHYPFIARRGHADLAELRRLCSLFLASKEFHGANGFQVTDEVAVAVAAQACLPVLRLGLHWYDGFVGIVMHEGEVVAARETMDEDGVVHAYDETLAGEAMEGGPLMLAWSEITPDAIERVEGMDSVYNVVIHEFAHVLDMRDGDPDGAPPMADAALRLRWSATMEAEWQWFCDQVDAGVATLIDPYGAEAPEEFFAVAVEAFFVAPRELLAEQPRLYRLLAEFFRQDPARE</sequence>
<dbReference type="SUPFAM" id="SSF55486">
    <property type="entry name" value="Metalloproteases ('zincins'), catalytic domain"/>
    <property type="match status" value="1"/>
</dbReference>
<dbReference type="EMBL" id="NIOF01000003">
    <property type="protein sequence ID" value="OWQ91560.1"/>
    <property type="molecule type" value="Genomic_DNA"/>
</dbReference>
<proteinExistence type="predicted"/>
<organism evidence="1 2">
    <name type="scientific">Roseateles aquatilis</name>
    <dbReference type="NCBI Taxonomy" id="431061"/>
    <lineage>
        <taxon>Bacteria</taxon>
        <taxon>Pseudomonadati</taxon>
        <taxon>Pseudomonadota</taxon>
        <taxon>Betaproteobacteria</taxon>
        <taxon>Burkholderiales</taxon>
        <taxon>Sphaerotilaceae</taxon>
        <taxon>Roseateles</taxon>
    </lineage>
</organism>
<dbReference type="Pfam" id="PF06167">
    <property type="entry name" value="Peptidase_M90"/>
    <property type="match status" value="1"/>
</dbReference>
<dbReference type="GO" id="GO:0005829">
    <property type="term" value="C:cytosol"/>
    <property type="evidence" value="ECO:0007669"/>
    <property type="project" value="TreeGrafter"/>
</dbReference>
<dbReference type="CDD" id="cd20169">
    <property type="entry name" value="Peptidase_M90_mtfA"/>
    <property type="match status" value="1"/>
</dbReference>
<dbReference type="Proteomes" id="UP000197468">
    <property type="component" value="Unassembled WGS sequence"/>
</dbReference>
<name>A0A246JG80_9BURK</name>
<dbReference type="InterPro" id="IPR010384">
    <property type="entry name" value="MtfA_fam"/>
</dbReference>
<dbReference type="GO" id="GO:0004177">
    <property type="term" value="F:aminopeptidase activity"/>
    <property type="evidence" value="ECO:0007669"/>
    <property type="project" value="TreeGrafter"/>
</dbReference>
<keyword evidence="2" id="KW-1185">Reference proteome</keyword>
<dbReference type="InterPro" id="IPR042252">
    <property type="entry name" value="MtfA_N"/>
</dbReference>
<reference evidence="1 2" key="1">
    <citation type="journal article" date="2008" name="Int. J. Syst. Evol. Microbiol.">
        <title>Description of Roseateles aquatilis sp. nov. and Roseateles terrae sp. nov., in the class Betaproteobacteria, and emended description of the genus Roseateles.</title>
        <authorList>
            <person name="Gomila M."/>
            <person name="Bowien B."/>
            <person name="Falsen E."/>
            <person name="Moore E.R."/>
            <person name="Lalucat J."/>
        </authorList>
    </citation>
    <scope>NUCLEOTIDE SEQUENCE [LARGE SCALE GENOMIC DNA]</scope>
    <source>
        <strain evidence="1 2">CCUG 48205</strain>
    </source>
</reference>
<dbReference type="PANTHER" id="PTHR30164:SF2">
    <property type="entry name" value="PROTEIN MTFA"/>
    <property type="match status" value="1"/>
</dbReference>
<dbReference type="PANTHER" id="PTHR30164">
    <property type="entry name" value="MTFA PEPTIDASE"/>
    <property type="match status" value="1"/>
</dbReference>
<evidence type="ECO:0008006" key="3">
    <source>
        <dbReference type="Google" id="ProtNLM"/>
    </source>
</evidence>
<gene>
    <name evidence="1" type="ORF">CDN99_10485</name>
</gene>
<comment type="caution">
    <text evidence="1">The sequence shown here is derived from an EMBL/GenBank/DDBJ whole genome shotgun (WGS) entry which is preliminary data.</text>
</comment>
<evidence type="ECO:0000313" key="2">
    <source>
        <dbReference type="Proteomes" id="UP000197468"/>
    </source>
</evidence>
<dbReference type="RefSeq" id="WP_088384787.1">
    <property type="nucleotide sequence ID" value="NZ_NIOF01000003.1"/>
</dbReference>
<dbReference type="Gene3D" id="3.40.390.10">
    <property type="entry name" value="Collagenase (Catalytic Domain)"/>
    <property type="match status" value="1"/>
</dbReference>